<dbReference type="AlphaFoldDB" id="A0A450TG03"/>
<proteinExistence type="predicted"/>
<reference evidence="1" key="1">
    <citation type="submission" date="2019-02" db="EMBL/GenBank/DDBJ databases">
        <authorList>
            <person name="Gruber-Vodicka R. H."/>
            <person name="Seah K. B. B."/>
        </authorList>
    </citation>
    <scope>NUCLEOTIDE SEQUENCE</scope>
    <source>
        <strain evidence="1">BECK_DK161</strain>
    </source>
</reference>
<accession>A0A450TG03</accession>
<dbReference type="EMBL" id="CAADEY010000142">
    <property type="protein sequence ID" value="VFJ66139.1"/>
    <property type="molecule type" value="Genomic_DNA"/>
</dbReference>
<name>A0A450TG03_9GAMM</name>
<protein>
    <submittedName>
        <fullName evidence="1">Uncharacterized protein</fullName>
    </submittedName>
</protein>
<evidence type="ECO:0000313" key="1">
    <source>
        <dbReference type="EMBL" id="VFJ66139.1"/>
    </source>
</evidence>
<organism evidence="1">
    <name type="scientific">Candidatus Kentrum sp. DK</name>
    <dbReference type="NCBI Taxonomy" id="2126562"/>
    <lineage>
        <taxon>Bacteria</taxon>
        <taxon>Pseudomonadati</taxon>
        <taxon>Pseudomonadota</taxon>
        <taxon>Gammaproteobacteria</taxon>
        <taxon>Candidatus Kentrum</taxon>
    </lineage>
</organism>
<sequence>MAFPVFIGNTHVREMDRDAIAEYAEMFCDQLMKEDGVVTVHDYMSGIGTVYDALSIHNKLESNGLFILSNKIKEECGSVQFREPENH</sequence>
<gene>
    <name evidence="1" type="ORF">BECKDK2373C_GA0170839_11429</name>
</gene>